<reference evidence="2" key="1">
    <citation type="submission" date="2016-11" db="UniProtKB">
        <authorList>
            <consortium name="WormBaseParasite"/>
        </authorList>
    </citation>
    <scope>IDENTIFICATION</scope>
</reference>
<accession>A0A1I8B3J9</accession>
<proteinExistence type="predicted"/>
<protein>
    <submittedName>
        <fullName evidence="2">EB domain-containing protein</fullName>
    </submittedName>
</protein>
<dbReference type="AlphaFoldDB" id="A0A1I8B3J9"/>
<sequence>MKCDMEKSFNNREYYFDYSNCKDLHSGCSVAEKNGCLDGYCKCE</sequence>
<evidence type="ECO:0000313" key="1">
    <source>
        <dbReference type="Proteomes" id="UP000095281"/>
    </source>
</evidence>
<name>A0A1I8B3J9_MELHA</name>
<dbReference type="Proteomes" id="UP000095281">
    <property type="component" value="Unplaced"/>
</dbReference>
<evidence type="ECO:0000313" key="2">
    <source>
        <dbReference type="WBParaSite" id="MhA1_Contig1351.frz3.gene1"/>
    </source>
</evidence>
<keyword evidence="1" id="KW-1185">Reference proteome</keyword>
<organism evidence="1 2">
    <name type="scientific">Meloidogyne hapla</name>
    <name type="common">Root-knot nematode worm</name>
    <dbReference type="NCBI Taxonomy" id="6305"/>
    <lineage>
        <taxon>Eukaryota</taxon>
        <taxon>Metazoa</taxon>
        <taxon>Ecdysozoa</taxon>
        <taxon>Nematoda</taxon>
        <taxon>Chromadorea</taxon>
        <taxon>Rhabditida</taxon>
        <taxon>Tylenchina</taxon>
        <taxon>Tylenchomorpha</taxon>
        <taxon>Tylenchoidea</taxon>
        <taxon>Meloidogynidae</taxon>
        <taxon>Meloidogyninae</taxon>
        <taxon>Meloidogyne</taxon>
    </lineage>
</organism>
<dbReference type="WBParaSite" id="MhA1_Contig1351.frz3.gene1">
    <property type="protein sequence ID" value="MhA1_Contig1351.frz3.gene1"/>
    <property type="gene ID" value="MhA1_Contig1351.frz3.gene1"/>
</dbReference>